<evidence type="ECO:0000256" key="2">
    <source>
        <dbReference type="PROSITE-ProRule" id="PRU00176"/>
    </source>
</evidence>
<keyword evidence="6" id="KW-1185">Reference proteome</keyword>
<feature type="compositionally biased region" description="Polar residues" evidence="3">
    <location>
        <begin position="183"/>
        <end position="201"/>
    </location>
</feature>
<feature type="region of interest" description="Disordered" evidence="3">
    <location>
        <begin position="166"/>
        <end position="274"/>
    </location>
</feature>
<proteinExistence type="predicted"/>
<evidence type="ECO:0000259" key="4">
    <source>
        <dbReference type="PROSITE" id="PS50102"/>
    </source>
</evidence>
<dbReference type="InterPro" id="IPR000504">
    <property type="entry name" value="RRM_dom"/>
</dbReference>
<dbReference type="GeneID" id="34595940"/>
<dbReference type="InterPro" id="IPR051229">
    <property type="entry name" value="ALYREF_mRNA_export"/>
</dbReference>
<dbReference type="EMBL" id="LVKK01000003">
    <property type="protein sequence ID" value="OAG44797.1"/>
    <property type="molecule type" value="Genomic_DNA"/>
</dbReference>
<feature type="compositionally biased region" description="Low complexity" evidence="3">
    <location>
        <begin position="252"/>
        <end position="270"/>
    </location>
</feature>
<organism evidence="5 6">
    <name type="scientific">Fonsecaea monophora</name>
    <dbReference type="NCBI Taxonomy" id="254056"/>
    <lineage>
        <taxon>Eukaryota</taxon>
        <taxon>Fungi</taxon>
        <taxon>Dikarya</taxon>
        <taxon>Ascomycota</taxon>
        <taxon>Pezizomycotina</taxon>
        <taxon>Eurotiomycetes</taxon>
        <taxon>Chaetothyriomycetidae</taxon>
        <taxon>Chaetothyriales</taxon>
        <taxon>Herpotrichiellaceae</taxon>
        <taxon>Fonsecaea</taxon>
    </lineage>
</organism>
<feature type="domain" description="RRM" evidence="4">
    <location>
        <begin position="65"/>
        <end position="143"/>
    </location>
</feature>
<evidence type="ECO:0000313" key="5">
    <source>
        <dbReference type="EMBL" id="OAG44797.1"/>
    </source>
</evidence>
<dbReference type="Gene3D" id="3.30.70.330">
    <property type="match status" value="1"/>
</dbReference>
<dbReference type="Proteomes" id="UP000077002">
    <property type="component" value="Unassembled WGS sequence"/>
</dbReference>
<keyword evidence="1 2" id="KW-0694">RNA-binding</keyword>
<dbReference type="RefSeq" id="XP_022516749.1">
    <property type="nucleotide sequence ID" value="XM_022650746.1"/>
</dbReference>
<dbReference type="InterPro" id="IPR025715">
    <property type="entry name" value="FoP_C"/>
</dbReference>
<sequence>MSGRLDQSLDSIIDSQKKAKREVRRRKASKSSGPTAPVGGVKKATKPAKSAIKPSAGAASQSRPSKIVVSGLPFDVNEAQIKEYFGKSVGNVKKVSLQYNQNGQSRGIADIIFSRPDSAAKAAKDLNGMLVDKRPMKASTAIIHTIEVVMDASSVPEPARAKSLAERVAYANPSKRSGKSEPLTKTSANPKAQPKSATATKVTGKDGVKGRSAGKPGKPKRGRNPRAKPKTAEELDAEMTDYWGGNNPSAVGTTTEPAATNGTAPAASAGDDMGMEEISVSDIDLIC</sequence>
<evidence type="ECO:0000256" key="3">
    <source>
        <dbReference type="SAM" id="MobiDB-lite"/>
    </source>
</evidence>
<dbReference type="PROSITE" id="PS50102">
    <property type="entry name" value="RRM"/>
    <property type="match status" value="1"/>
</dbReference>
<name>A0A177FKR7_9EURO</name>
<accession>A0A177FKR7</accession>
<dbReference type="InterPro" id="IPR035979">
    <property type="entry name" value="RBD_domain_sf"/>
</dbReference>
<feature type="compositionally biased region" description="Basic residues" evidence="3">
    <location>
        <begin position="18"/>
        <end position="29"/>
    </location>
</feature>
<feature type="region of interest" description="Disordered" evidence="3">
    <location>
        <begin position="1"/>
        <end position="64"/>
    </location>
</feature>
<evidence type="ECO:0000256" key="1">
    <source>
        <dbReference type="ARBA" id="ARBA00022884"/>
    </source>
</evidence>
<protein>
    <recommendedName>
        <fullName evidence="4">RRM domain-containing protein</fullName>
    </recommendedName>
</protein>
<dbReference type="OrthoDB" id="346839at2759"/>
<dbReference type="GO" id="GO:0003729">
    <property type="term" value="F:mRNA binding"/>
    <property type="evidence" value="ECO:0007669"/>
    <property type="project" value="TreeGrafter"/>
</dbReference>
<gene>
    <name evidence="5" type="ORF">AYO21_00758</name>
</gene>
<dbReference type="SUPFAM" id="SSF54928">
    <property type="entry name" value="RNA-binding domain, RBD"/>
    <property type="match status" value="1"/>
</dbReference>
<dbReference type="PANTHER" id="PTHR19965:SF35">
    <property type="entry name" value="RNA ANNEALING PROTEIN YRA1"/>
    <property type="match status" value="1"/>
</dbReference>
<dbReference type="SMART" id="SM00360">
    <property type="entry name" value="RRM"/>
    <property type="match status" value="1"/>
</dbReference>
<evidence type="ECO:0000313" key="6">
    <source>
        <dbReference type="Proteomes" id="UP000077002"/>
    </source>
</evidence>
<dbReference type="AlphaFoldDB" id="A0A177FKR7"/>
<dbReference type="InterPro" id="IPR012677">
    <property type="entry name" value="Nucleotide-bd_a/b_plait_sf"/>
</dbReference>
<dbReference type="Pfam" id="PF13865">
    <property type="entry name" value="FoP_duplication"/>
    <property type="match status" value="1"/>
</dbReference>
<comment type="caution">
    <text evidence="5">The sequence shown here is derived from an EMBL/GenBank/DDBJ whole genome shotgun (WGS) entry which is preliminary data.</text>
</comment>
<dbReference type="Pfam" id="PF00076">
    <property type="entry name" value="RRM_1"/>
    <property type="match status" value="1"/>
</dbReference>
<dbReference type="GO" id="GO:0005634">
    <property type="term" value="C:nucleus"/>
    <property type="evidence" value="ECO:0007669"/>
    <property type="project" value="TreeGrafter"/>
</dbReference>
<feature type="compositionally biased region" description="Basic residues" evidence="3">
    <location>
        <begin position="217"/>
        <end position="229"/>
    </location>
</feature>
<dbReference type="PANTHER" id="PTHR19965">
    <property type="entry name" value="RNA AND EXPORT FACTOR BINDING PROTEIN"/>
    <property type="match status" value="1"/>
</dbReference>
<reference evidence="5 6" key="1">
    <citation type="submission" date="2016-03" db="EMBL/GenBank/DDBJ databases">
        <title>Draft genome sequence of the Fonsecaea monophora CBS 269.37.</title>
        <authorList>
            <person name="Bombassaro A."/>
            <person name="Vinicius W.A."/>
            <person name="De Hoog S."/>
            <person name="Sun J."/>
            <person name="Souza E.M."/>
            <person name="Raittz R.T."/>
            <person name="Costa F."/>
            <person name="Leao A.C."/>
            <person name="Tadra-Sfeir M.Z."/>
            <person name="Baura V."/>
            <person name="Balsanelli E."/>
            <person name="Pedrosa F.O."/>
            <person name="Moreno L.F."/>
            <person name="Steffens M.B."/>
            <person name="Xi L."/>
            <person name="Bocca A.L."/>
            <person name="Felipe M.S."/>
            <person name="Teixeira M."/>
            <person name="Telles Filho F.Q."/>
            <person name="Azevedo C.M."/>
            <person name="Gomes R."/>
            <person name="Vicente V.A."/>
        </authorList>
    </citation>
    <scope>NUCLEOTIDE SEQUENCE [LARGE SCALE GENOMIC DNA]</scope>
    <source>
        <strain evidence="5 6">CBS 269.37</strain>
    </source>
</reference>